<dbReference type="PROSITE" id="PS51318">
    <property type="entry name" value="TAT"/>
    <property type="match status" value="1"/>
</dbReference>
<organism evidence="1 2">
    <name type="scientific">Aurantiacibacter gilvus</name>
    <dbReference type="NCBI Taxonomy" id="3139141"/>
    <lineage>
        <taxon>Bacteria</taxon>
        <taxon>Pseudomonadati</taxon>
        <taxon>Pseudomonadota</taxon>
        <taxon>Alphaproteobacteria</taxon>
        <taxon>Sphingomonadales</taxon>
        <taxon>Erythrobacteraceae</taxon>
        <taxon>Aurantiacibacter</taxon>
    </lineage>
</organism>
<dbReference type="InterPro" id="IPR006311">
    <property type="entry name" value="TAT_signal"/>
</dbReference>
<proteinExistence type="predicted"/>
<reference evidence="1 2" key="1">
    <citation type="submission" date="2024-04" db="EMBL/GenBank/DDBJ databases">
        <title>Aurantiacibacter sp. DGU6 16S ribosomal RNA gene Genome sequencing and assembly.</title>
        <authorList>
            <person name="Park S."/>
        </authorList>
    </citation>
    <scope>NUCLEOTIDE SEQUENCE [LARGE SCALE GENOMIC DNA]</scope>
    <source>
        <strain evidence="1 2">DGU6</strain>
    </source>
</reference>
<comment type="caution">
    <text evidence="1">The sequence shown here is derived from an EMBL/GenBank/DDBJ whole genome shotgun (WGS) entry which is preliminary data.</text>
</comment>
<sequence length="133" mass="14200">MTTRRDVLKWGAALPALGTGWHGAFAAAPQGLDAMLVDTRFPGALAVADAPVPVMQFAGDVTRVWFDDLDARWRQPGFVLGGITGSDALFVLETLAQHQGRRVVSRAALDLPPVNGVQAVRWIIAPHHPSVTA</sequence>
<keyword evidence="2" id="KW-1185">Reference proteome</keyword>
<protein>
    <submittedName>
        <fullName evidence="1">Uncharacterized protein</fullName>
    </submittedName>
</protein>
<evidence type="ECO:0000313" key="2">
    <source>
        <dbReference type="Proteomes" id="UP001497045"/>
    </source>
</evidence>
<accession>A0ABU9IFW4</accession>
<dbReference type="RefSeq" id="WP_341673869.1">
    <property type="nucleotide sequence ID" value="NZ_JBBYHV010000002.1"/>
</dbReference>
<evidence type="ECO:0000313" key="1">
    <source>
        <dbReference type="EMBL" id="MEL1251311.1"/>
    </source>
</evidence>
<dbReference type="EMBL" id="JBBYHV010000002">
    <property type="protein sequence ID" value="MEL1251311.1"/>
    <property type="molecule type" value="Genomic_DNA"/>
</dbReference>
<name>A0ABU9IFW4_9SPHN</name>
<gene>
    <name evidence="1" type="ORF">AAEO60_11570</name>
</gene>
<dbReference type="Proteomes" id="UP001497045">
    <property type="component" value="Unassembled WGS sequence"/>
</dbReference>